<reference evidence="1 2" key="1">
    <citation type="journal article" date="2016" name="Nat. Commun.">
        <title>Thousands of microbial genomes shed light on interconnected biogeochemical processes in an aquifer system.</title>
        <authorList>
            <person name="Anantharaman K."/>
            <person name="Brown C.T."/>
            <person name="Hug L.A."/>
            <person name="Sharon I."/>
            <person name="Castelle C.J."/>
            <person name="Probst A.J."/>
            <person name="Thomas B.C."/>
            <person name="Singh A."/>
            <person name="Wilkins M.J."/>
            <person name="Karaoz U."/>
            <person name="Brodie E.L."/>
            <person name="Williams K.H."/>
            <person name="Hubbard S.S."/>
            <person name="Banfield J.F."/>
        </authorList>
    </citation>
    <scope>NUCLEOTIDE SEQUENCE [LARGE SCALE GENOMIC DNA]</scope>
</reference>
<evidence type="ECO:0008006" key="3">
    <source>
        <dbReference type="Google" id="ProtNLM"/>
    </source>
</evidence>
<protein>
    <recommendedName>
        <fullName evidence="3">DNA polymerase III subunit delta</fullName>
    </recommendedName>
</protein>
<sequence length="224" mass="24750">MQHHAYLFEGPLSNLAGLVEDARTRFTFTGHGNPEVRVVREETFGIAEARSLRQAAALKSATGRALFVVGVSAMTTEAQQALLKLFEEPQRGTIFVLLAPHGMVIPTLRSRMLPYPKVGLTKSNFVTAQAKKFLKSPQAARSAEITKLLKDDEALRERVSAFLDALEAELYTRLAKEGGRVQEGLEDIAKIRGYTNDRAPSYKMLLEHLAVTLPQISAETQEKS</sequence>
<organism evidence="1 2">
    <name type="scientific">Candidatus Adlerbacteria bacterium RIFCSPHIGHO2_02_FULL_52_17</name>
    <dbReference type="NCBI Taxonomy" id="1797240"/>
    <lineage>
        <taxon>Bacteria</taxon>
        <taxon>Candidatus Adleribacteriota</taxon>
    </lineage>
</organism>
<accession>A0A1F4XMC5</accession>
<dbReference type="Pfam" id="PF13177">
    <property type="entry name" value="DNA_pol3_delta2"/>
    <property type="match status" value="1"/>
</dbReference>
<dbReference type="AlphaFoldDB" id="A0A1F4XMC5"/>
<evidence type="ECO:0000313" key="2">
    <source>
        <dbReference type="Proteomes" id="UP000177564"/>
    </source>
</evidence>
<gene>
    <name evidence="1" type="ORF">A3D68_02080</name>
</gene>
<evidence type="ECO:0000313" key="1">
    <source>
        <dbReference type="EMBL" id="OGC82882.1"/>
    </source>
</evidence>
<dbReference type="InterPro" id="IPR027417">
    <property type="entry name" value="P-loop_NTPase"/>
</dbReference>
<dbReference type="Proteomes" id="UP000177564">
    <property type="component" value="Unassembled WGS sequence"/>
</dbReference>
<dbReference type="EMBL" id="MEWU01000034">
    <property type="protein sequence ID" value="OGC82882.1"/>
    <property type="molecule type" value="Genomic_DNA"/>
</dbReference>
<dbReference type="Gene3D" id="3.40.50.300">
    <property type="entry name" value="P-loop containing nucleotide triphosphate hydrolases"/>
    <property type="match status" value="1"/>
</dbReference>
<name>A0A1F4XMC5_9BACT</name>
<comment type="caution">
    <text evidence="1">The sequence shown here is derived from an EMBL/GenBank/DDBJ whole genome shotgun (WGS) entry which is preliminary data.</text>
</comment>
<dbReference type="STRING" id="1797240.A3D68_02080"/>
<dbReference type="SUPFAM" id="SSF52540">
    <property type="entry name" value="P-loop containing nucleoside triphosphate hydrolases"/>
    <property type="match status" value="1"/>
</dbReference>
<proteinExistence type="predicted"/>